<keyword evidence="3" id="KW-1185">Reference proteome</keyword>
<sequence length="808" mass="88105">MPLKTDDDFKLSPELIEDIAGRLHPNEVVTNLKLLNSKAAAALRGSYSTIRLEHRKPLPYRSVYIACAETWPGDAFARHWGCPEPWRSLPFPRRLRLLCLAASSHHPPSLDAALTHSGVGLAPTVIEAAAAAGDLDAFLRLVSEGCNCAMAALEAAAHCGHLHILQCAWYYSLEGIRLRQAFGCGPEEVRQLAVSACAGGQGHVLTWLESLADPPAQPPPTAAAVGAAGAAATGSKHNSNRGGLDHVRVCESLESSFFAMAIEAAVHGRTGLLDRLLQQHPSGRYTDAFEGLANYMVKELLLCIASFCPVATLQHYHAAWVPKVIRVAEEELTIAALRGTTADWREKCDYMLKKLAAALEEERAAEPDGGAVPDAPTLAARRALQDMKNYYHFAEYWPSKNVPDFMERMRYLTALGLPSGEWEPQLLNEWNPAAAGSTAAAQREISELLGQAVSWGHVPVLELLVERFGAGAFGIEDIMAAGESNRMPALQYLVNTWVQAHGGGQQTSGSNSTGIAAGSGDDGDWDEVFSCAAGQGADLSLLRLLHERCGAAIDLAAGAAGGSEETIQWAVGTLWAAGKDASLTADQVWRMAGVGNLAAAAWVLDHGLLSPRGRALPHPADCPCISAFEPDDECGDSEPRPSYCIWLWVERRAMAAAAAPAGGESSAMRLAEQWVRLEEFMEKLVRRHGMPHQKAWLRRQRPQEVVQALQAYRKEKQKNAQPQQQPPQQQQKPPQPQPQQQPQEKPPQPQPQQKPQQQKPLPQQQPQEKPPRPQPQPQQQAQEKPQENLEEKPPQQQAKMKTRSSSRR</sequence>
<dbReference type="GO" id="GO:0071944">
    <property type="term" value="C:cell periphery"/>
    <property type="evidence" value="ECO:0000318"/>
    <property type="project" value="GO_Central"/>
</dbReference>
<dbReference type="ExpressionAtlas" id="A0A2K3DEZ4">
    <property type="expression patterns" value="differential"/>
</dbReference>
<feature type="region of interest" description="Disordered" evidence="1">
    <location>
        <begin position="714"/>
        <end position="808"/>
    </location>
</feature>
<feature type="compositionally biased region" description="Basic and acidic residues" evidence="1">
    <location>
        <begin position="784"/>
        <end position="793"/>
    </location>
</feature>
<dbReference type="Gramene" id="PNW79110">
    <property type="protein sequence ID" value="PNW79110"/>
    <property type="gene ID" value="CHLRE_09g401034v5"/>
</dbReference>
<feature type="compositionally biased region" description="Low complexity" evidence="1">
    <location>
        <begin position="753"/>
        <end position="767"/>
    </location>
</feature>
<dbReference type="GO" id="GO:0046513">
    <property type="term" value="P:ceramide biosynthetic process"/>
    <property type="evidence" value="ECO:0000318"/>
    <property type="project" value="GO_Central"/>
</dbReference>
<dbReference type="KEGG" id="cre:CHLRE_09g401034v5"/>
<dbReference type="AlphaFoldDB" id="A0A2K3DEZ4"/>
<organism evidence="2 3">
    <name type="scientific">Chlamydomonas reinhardtii</name>
    <name type="common">Chlamydomonas smithii</name>
    <dbReference type="NCBI Taxonomy" id="3055"/>
    <lineage>
        <taxon>Eukaryota</taxon>
        <taxon>Viridiplantae</taxon>
        <taxon>Chlorophyta</taxon>
        <taxon>core chlorophytes</taxon>
        <taxon>Chlorophyceae</taxon>
        <taxon>CS clade</taxon>
        <taxon>Chlamydomonadales</taxon>
        <taxon>Chlamydomonadaceae</taxon>
        <taxon>Chlamydomonas</taxon>
    </lineage>
</organism>
<name>A0A2K3DEZ4_CHLRE</name>
<dbReference type="RefSeq" id="XP_042921389.1">
    <property type="nucleotide sequence ID" value="XM_043066010.1"/>
</dbReference>
<protein>
    <submittedName>
        <fullName evidence="2">Uncharacterized protein</fullName>
    </submittedName>
</protein>
<feature type="compositionally biased region" description="Low complexity" evidence="1">
    <location>
        <begin position="719"/>
        <end position="732"/>
    </location>
</feature>
<dbReference type="GeneID" id="66054785"/>
<feature type="compositionally biased region" description="Pro residues" evidence="1">
    <location>
        <begin position="733"/>
        <end position="752"/>
    </location>
</feature>
<evidence type="ECO:0000313" key="3">
    <source>
        <dbReference type="Proteomes" id="UP000006906"/>
    </source>
</evidence>
<proteinExistence type="predicted"/>
<evidence type="ECO:0000313" key="2">
    <source>
        <dbReference type="EMBL" id="PNW79110.1"/>
    </source>
</evidence>
<dbReference type="InParanoid" id="A0A2K3DEZ4"/>
<accession>A0A2K3DEZ4</accession>
<dbReference type="PANTHER" id="PTHR12393">
    <property type="entry name" value="SPHINGOMYELIN PHOSPHODIESTERASE RELATED"/>
    <property type="match status" value="1"/>
</dbReference>
<dbReference type="GO" id="GO:0030149">
    <property type="term" value="P:sphingolipid catabolic process"/>
    <property type="evidence" value="ECO:0000318"/>
    <property type="project" value="GO_Central"/>
</dbReference>
<reference evidence="2 3" key="1">
    <citation type="journal article" date="2007" name="Science">
        <title>The Chlamydomonas genome reveals the evolution of key animal and plant functions.</title>
        <authorList>
            <person name="Merchant S.S."/>
            <person name="Prochnik S.E."/>
            <person name="Vallon O."/>
            <person name="Harris E.H."/>
            <person name="Karpowicz S.J."/>
            <person name="Witman G.B."/>
            <person name="Terry A."/>
            <person name="Salamov A."/>
            <person name="Fritz-Laylin L.K."/>
            <person name="Marechal-Drouard L."/>
            <person name="Marshall W.F."/>
            <person name="Qu L.H."/>
            <person name="Nelson D.R."/>
            <person name="Sanderfoot A.A."/>
            <person name="Spalding M.H."/>
            <person name="Kapitonov V.V."/>
            <person name="Ren Q."/>
            <person name="Ferris P."/>
            <person name="Lindquist E."/>
            <person name="Shapiro H."/>
            <person name="Lucas S.M."/>
            <person name="Grimwood J."/>
            <person name="Schmutz J."/>
            <person name="Cardol P."/>
            <person name="Cerutti H."/>
            <person name="Chanfreau G."/>
            <person name="Chen C.L."/>
            <person name="Cognat V."/>
            <person name="Croft M.T."/>
            <person name="Dent R."/>
            <person name="Dutcher S."/>
            <person name="Fernandez E."/>
            <person name="Fukuzawa H."/>
            <person name="Gonzalez-Ballester D."/>
            <person name="Gonzalez-Halphen D."/>
            <person name="Hallmann A."/>
            <person name="Hanikenne M."/>
            <person name="Hippler M."/>
            <person name="Inwood W."/>
            <person name="Jabbari K."/>
            <person name="Kalanon M."/>
            <person name="Kuras R."/>
            <person name="Lefebvre P.A."/>
            <person name="Lemaire S.D."/>
            <person name="Lobanov A.V."/>
            <person name="Lohr M."/>
            <person name="Manuell A."/>
            <person name="Meier I."/>
            <person name="Mets L."/>
            <person name="Mittag M."/>
            <person name="Mittelmeier T."/>
            <person name="Moroney J.V."/>
            <person name="Moseley J."/>
            <person name="Napoli C."/>
            <person name="Nedelcu A.M."/>
            <person name="Niyogi K."/>
            <person name="Novoselov S.V."/>
            <person name="Paulsen I.T."/>
            <person name="Pazour G."/>
            <person name="Purton S."/>
            <person name="Ral J.P."/>
            <person name="Riano-Pachon D.M."/>
            <person name="Riekhof W."/>
            <person name="Rymarquis L."/>
            <person name="Schroda M."/>
            <person name="Stern D."/>
            <person name="Umen J."/>
            <person name="Willows R."/>
            <person name="Wilson N."/>
            <person name="Zimmer S.L."/>
            <person name="Allmer J."/>
            <person name="Balk J."/>
            <person name="Bisova K."/>
            <person name="Chen C.J."/>
            <person name="Elias M."/>
            <person name="Gendler K."/>
            <person name="Hauser C."/>
            <person name="Lamb M.R."/>
            <person name="Ledford H."/>
            <person name="Long J.C."/>
            <person name="Minagawa J."/>
            <person name="Page M.D."/>
            <person name="Pan J."/>
            <person name="Pootakham W."/>
            <person name="Roje S."/>
            <person name="Rose A."/>
            <person name="Stahlberg E."/>
            <person name="Terauchi A.M."/>
            <person name="Yang P."/>
            <person name="Ball S."/>
            <person name="Bowler C."/>
            <person name="Dieckmann C.L."/>
            <person name="Gladyshev V.N."/>
            <person name="Green P."/>
            <person name="Jorgensen R."/>
            <person name="Mayfield S."/>
            <person name="Mueller-Roeber B."/>
            <person name="Rajamani S."/>
            <person name="Sayre R.T."/>
            <person name="Brokstein P."/>
            <person name="Dubchak I."/>
            <person name="Goodstein D."/>
            <person name="Hornick L."/>
            <person name="Huang Y.W."/>
            <person name="Jhaveri J."/>
            <person name="Luo Y."/>
            <person name="Martinez D."/>
            <person name="Ngau W.C."/>
            <person name="Otillar B."/>
            <person name="Poliakov A."/>
            <person name="Porter A."/>
            <person name="Szajkowski L."/>
            <person name="Werner G."/>
            <person name="Zhou K."/>
            <person name="Grigoriev I.V."/>
            <person name="Rokhsar D.S."/>
            <person name="Grossman A.R."/>
        </authorList>
    </citation>
    <scope>NUCLEOTIDE SEQUENCE [LARGE SCALE GENOMIC DNA]</scope>
    <source>
        <strain evidence="3">CC-503</strain>
    </source>
</reference>
<gene>
    <name evidence="2" type="ORF">CHLRE_09g401034v5</name>
</gene>
<dbReference type="EMBL" id="CM008970">
    <property type="protein sequence ID" value="PNW79110.1"/>
    <property type="molecule type" value="Genomic_DNA"/>
</dbReference>
<dbReference type="Proteomes" id="UP000006906">
    <property type="component" value="Chromosome 9"/>
</dbReference>
<dbReference type="GO" id="GO:0016020">
    <property type="term" value="C:membrane"/>
    <property type="evidence" value="ECO:0000318"/>
    <property type="project" value="GO_Central"/>
</dbReference>
<dbReference type="GO" id="GO:0004620">
    <property type="term" value="F:phospholipase activity"/>
    <property type="evidence" value="ECO:0000318"/>
    <property type="project" value="GO_Central"/>
</dbReference>
<dbReference type="GO" id="GO:0005783">
    <property type="term" value="C:endoplasmic reticulum"/>
    <property type="evidence" value="ECO:0000318"/>
    <property type="project" value="GO_Central"/>
</dbReference>
<evidence type="ECO:0000256" key="1">
    <source>
        <dbReference type="SAM" id="MobiDB-lite"/>
    </source>
</evidence>
<dbReference type="OrthoDB" id="550543at2759"/>
<dbReference type="PANTHER" id="PTHR12393:SF6">
    <property type="entry name" value="SPHINGOMYELIN PHOSPHODIESTERASE 2"/>
    <property type="match status" value="1"/>
</dbReference>